<proteinExistence type="predicted"/>
<dbReference type="Proteomes" id="UP000251993">
    <property type="component" value="Chromosome"/>
</dbReference>
<dbReference type="AlphaFoldDB" id="A0A344TKT3"/>
<sequence length="292" mass="34050">MGSSKPILNFEGLYGDLNSRNPSEYIFLELITTRSQTFNWVIQPHIHTHLFQVFIVNSGQVKFQGSIRIDTYTAPCIFLIPPTALHGLTYTPDVSGHILTISETIIEDIFQTSSTIWKSFDKIHIIHLFDEKESFQAVTELIGAIETELFEEQSERRAMLNAYFTQLFVKLHRMVRQGQEQKKDNVTMSHFRKFQKKIKEANYPKSIPEFAEELNITPIHLNRICRSVSGHSAIQLVHRYLIDEAQKYLTHTSYSISEIAYLLKFEYPNYFAKLFKKYTGLSPVEFREKQRS</sequence>
<dbReference type="GO" id="GO:0043565">
    <property type="term" value="F:sequence-specific DNA binding"/>
    <property type="evidence" value="ECO:0007669"/>
    <property type="project" value="InterPro"/>
</dbReference>
<feature type="domain" description="HTH araC/xylS-type" evidence="4">
    <location>
        <begin position="206"/>
        <end position="289"/>
    </location>
</feature>
<protein>
    <submittedName>
        <fullName evidence="5">AraC family transcriptional regulator</fullName>
    </submittedName>
</protein>
<dbReference type="PANTHER" id="PTHR43280:SF32">
    <property type="entry name" value="TRANSCRIPTIONAL REGULATORY PROTEIN"/>
    <property type="match status" value="1"/>
</dbReference>
<keyword evidence="3" id="KW-0804">Transcription</keyword>
<dbReference type="KEGG" id="run:DR864_16610"/>
<dbReference type="GO" id="GO:0003700">
    <property type="term" value="F:DNA-binding transcription factor activity"/>
    <property type="evidence" value="ECO:0007669"/>
    <property type="project" value="InterPro"/>
</dbReference>
<dbReference type="EMBL" id="CP030850">
    <property type="protein sequence ID" value="AXE19254.1"/>
    <property type="molecule type" value="Genomic_DNA"/>
</dbReference>
<evidence type="ECO:0000313" key="5">
    <source>
        <dbReference type="EMBL" id="AXE19254.1"/>
    </source>
</evidence>
<name>A0A344TKT3_9BACT</name>
<keyword evidence="2" id="KW-0238">DNA-binding</keyword>
<dbReference type="InterPro" id="IPR018060">
    <property type="entry name" value="HTH_AraC"/>
</dbReference>
<evidence type="ECO:0000313" key="6">
    <source>
        <dbReference type="Proteomes" id="UP000251993"/>
    </source>
</evidence>
<dbReference type="InterPro" id="IPR009057">
    <property type="entry name" value="Homeodomain-like_sf"/>
</dbReference>
<keyword evidence="1" id="KW-0805">Transcription regulation</keyword>
<dbReference type="OrthoDB" id="9793451at2"/>
<evidence type="ECO:0000256" key="3">
    <source>
        <dbReference type="ARBA" id="ARBA00023163"/>
    </source>
</evidence>
<evidence type="ECO:0000259" key="4">
    <source>
        <dbReference type="PROSITE" id="PS01124"/>
    </source>
</evidence>
<dbReference type="SUPFAM" id="SSF46689">
    <property type="entry name" value="Homeodomain-like"/>
    <property type="match status" value="1"/>
</dbReference>
<accession>A0A344TKT3</accession>
<dbReference type="SMART" id="SM00342">
    <property type="entry name" value="HTH_ARAC"/>
    <property type="match status" value="1"/>
</dbReference>
<keyword evidence="6" id="KW-1185">Reference proteome</keyword>
<dbReference type="PROSITE" id="PS01124">
    <property type="entry name" value="HTH_ARAC_FAMILY_2"/>
    <property type="match status" value="1"/>
</dbReference>
<organism evidence="5 6">
    <name type="scientific">Runella rosea</name>
    <dbReference type="NCBI Taxonomy" id="2259595"/>
    <lineage>
        <taxon>Bacteria</taxon>
        <taxon>Pseudomonadati</taxon>
        <taxon>Bacteroidota</taxon>
        <taxon>Cytophagia</taxon>
        <taxon>Cytophagales</taxon>
        <taxon>Spirosomataceae</taxon>
        <taxon>Runella</taxon>
    </lineage>
</organism>
<evidence type="ECO:0000256" key="2">
    <source>
        <dbReference type="ARBA" id="ARBA00023125"/>
    </source>
</evidence>
<reference evidence="5 6" key="1">
    <citation type="submission" date="2018-07" db="EMBL/GenBank/DDBJ databases">
        <title>Genome sequencing of Runella.</title>
        <authorList>
            <person name="Baek M.-G."/>
            <person name="Yi H."/>
        </authorList>
    </citation>
    <scope>NUCLEOTIDE SEQUENCE [LARGE SCALE GENOMIC DNA]</scope>
    <source>
        <strain evidence="5 6">HYN0085</strain>
    </source>
</reference>
<dbReference type="RefSeq" id="WP_114068037.1">
    <property type="nucleotide sequence ID" value="NZ_CP030850.1"/>
</dbReference>
<evidence type="ECO:0000256" key="1">
    <source>
        <dbReference type="ARBA" id="ARBA00023015"/>
    </source>
</evidence>
<dbReference type="InterPro" id="IPR011051">
    <property type="entry name" value="RmlC_Cupin_sf"/>
</dbReference>
<dbReference type="SUPFAM" id="SSF51182">
    <property type="entry name" value="RmlC-like cupins"/>
    <property type="match status" value="1"/>
</dbReference>
<dbReference type="Gene3D" id="1.10.10.60">
    <property type="entry name" value="Homeodomain-like"/>
    <property type="match status" value="1"/>
</dbReference>
<gene>
    <name evidence="5" type="ORF">DR864_16610</name>
</gene>
<dbReference type="PANTHER" id="PTHR43280">
    <property type="entry name" value="ARAC-FAMILY TRANSCRIPTIONAL REGULATOR"/>
    <property type="match status" value="1"/>
</dbReference>
<dbReference type="Pfam" id="PF12833">
    <property type="entry name" value="HTH_18"/>
    <property type="match status" value="1"/>
</dbReference>